<dbReference type="InterPro" id="IPR043755">
    <property type="entry name" value="DUF5701"/>
</dbReference>
<dbReference type="RefSeq" id="WP_380669885.1">
    <property type="nucleotide sequence ID" value="NZ_JBHTCJ010000008.1"/>
</dbReference>
<dbReference type="Proteomes" id="UP001596504">
    <property type="component" value="Unassembled WGS sequence"/>
</dbReference>
<protein>
    <submittedName>
        <fullName evidence="1">DUF5701 family protein</fullName>
    </submittedName>
</protein>
<organism evidence="1 2">
    <name type="scientific">Saccharopolyspora griseoalba</name>
    <dbReference type="NCBI Taxonomy" id="1431848"/>
    <lineage>
        <taxon>Bacteria</taxon>
        <taxon>Bacillati</taxon>
        <taxon>Actinomycetota</taxon>
        <taxon>Actinomycetes</taxon>
        <taxon>Pseudonocardiales</taxon>
        <taxon>Pseudonocardiaceae</taxon>
        <taxon>Saccharopolyspora</taxon>
    </lineage>
</organism>
<evidence type="ECO:0000313" key="1">
    <source>
        <dbReference type="EMBL" id="MFC7343221.1"/>
    </source>
</evidence>
<reference evidence="2" key="1">
    <citation type="journal article" date="2019" name="Int. J. Syst. Evol. Microbiol.">
        <title>The Global Catalogue of Microorganisms (GCM) 10K type strain sequencing project: providing services to taxonomists for standard genome sequencing and annotation.</title>
        <authorList>
            <consortium name="The Broad Institute Genomics Platform"/>
            <consortium name="The Broad Institute Genome Sequencing Center for Infectious Disease"/>
            <person name="Wu L."/>
            <person name="Ma J."/>
        </authorList>
    </citation>
    <scope>NUCLEOTIDE SEQUENCE [LARGE SCALE GENOMIC DNA]</scope>
    <source>
        <strain evidence="2">WLHS5</strain>
    </source>
</reference>
<proteinExistence type="predicted"/>
<dbReference type="Pfam" id="PF18959">
    <property type="entry name" value="DUF5701"/>
    <property type="match status" value="1"/>
</dbReference>
<evidence type="ECO:0000313" key="2">
    <source>
        <dbReference type="Proteomes" id="UP001596504"/>
    </source>
</evidence>
<comment type="caution">
    <text evidence="1">The sequence shown here is derived from an EMBL/GenBank/DDBJ whole genome shotgun (WGS) entry which is preliminary data.</text>
</comment>
<name>A0ABW2LRL1_9PSEU</name>
<sequence>MSDATVPAVPPSAEEAPAVPVLPSLVDQAERLVALGLVGAAPGAPSADELLGAADRLGGAASAGSLLVVADAVLPPSALVPGLRRRVGGRAPAEKPGFVVADMPDIDDFAPTPTTVVPDAVVYAATDPDRGDAMRNWSPAEAEASILERGRTPFTVAEGVHWALQAPEVLARNACYMMIGSRLRKAKGFDSRTPALWISNGSGRDGRERRGAPKAGWCWWNNRHTWLGFASGAARVA</sequence>
<keyword evidence="2" id="KW-1185">Reference proteome</keyword>
<accession>A0ABW2LRL1</accession>
<dbReference type="EMBL" id="JBHTCJ010000008">
    <property type="protein sequence ID" value="MFC7343221.1"/>
    <property type="molecule type" value="Genomic_DNA"/>
</dbReference>
<gene>
    <name evidence="1" type="ORF">ACFQRI_17610</name>
</gene>